<dbReference type="Proteomes" id="UP001055879">
    <property type="component" value="Linkage Group LG02"/>
</dbReference>
<proteinExistence type="predicted"/>
<evidence type="ECO:0000313" key="1">
    <source>
        <dbReference type="EMBL" id="KAI3756903.1"/>
    </source>
</evidence>
<protein>
    <submittedName>
        <fullName evidence="1">Uncharacterized protein</fullName>
    </submittedName>
</protein>
<gene>
    <name evidence="1" type="ORF">L6452_04435</name>
</gene>
<accession>A0ACB9EE77</accession>
<dbReference type="EMBL" id="CM042048">
    <property type="protein sequence ID" value="KAI3756903.1"/>
    <property type="molecule type" value="Genomic_DNA"/>
</dbReference>
<reference evidence="1 2" key="2">
    <citation type="journal article" date="2022" name="Mol. Ecol. Resour.">
        <title>The genomes of chicory, endive, great burdock and yacon provide insights into Asteraceae paleo-polyploidization history and plant inulin production.</title>
        <authorList>
            <person name="Fan W."/>
            <person name="Wang S."/>
            <person name="Wang H."/>
            <person name="Wang A."/>
            <person name="Jiang F."/>
            <person name="Liu H."/>
            <person name="Zhao H."/>
            <person name="Xu D."/>
            <person name="Zhang Y."/>
        </authorList>
    </citation>
    <scope>NUCLEOTIDE SEQUENCE [LARGE SCALE GENOMIC DNA]</scope>
    <source>
        <strain evidence="2">cv. Niubang</strain>
    </source>
</reference>
<reference evidence="2" key="1">
    <citation type="journal article" date="2022" name="Mol. Ecol. Resour.">
        <title>The genomes of chicory, endive, great burdock and yacon provide insights into Asteraceae palaeo-polyploidization history and plant inulin production.</title>
        <authorList>
            <person name="Fan W."/>
            <person name="Wang S."/>
            <person name="Wang H."/>
            <person name="Wang A."/>
            <person name="Jiang F."/>
            <person name="Liu H."/>
            <person name="Zhao H."/>
            <person name="Xu D."/>
            <person name="Zhang Y."/>
        </authorList>
    </citation>
    <scope>NUCLEOTIDE SEQUENCE [LARGE SCALE GENOMIC DNA]</scope>
    <source>
        <strain evidence="2">cv. Niubang</strain>
    </source>
</reference>
<organism evidence="1 2">
    <name type="scientific">Arctium lappa</name>
    <name type="common">Greater burdock</name>
    <name type="synonym">Lappa major</name>
    <dbReference type="NCBI Taxonomy" id="4217"/>
    <lineage>
        <taxon>Eukaryota</taxon>
        <taxon>Viridiplantae</taxon>
        <taxon>Streptophyta</taxon>
        <taxon>Embryophyta</taxon>
        <taxon>Tracheophyta</taxon>
        <taxon>Spermatophyta</taxon>
        <taxon>Magnoliopsida</taxon>
        <taxon>eudicotyledons</taxon>
        <taxon>Gunneridae</taxon>
        <taxon>Pentapetalae</taxon>
        <taxon>asterids</taxon>
        <taxon>campanulids</taxon>
        <taxon>Asterales</taxon>
        <taxon>Asteraceae</taxon>
        <taxon>Carduoideae</taxon>
        <taxon>Cardueae</taxon>
        <taxon>Arctiinae</taxon>
        <taxon>Arctium</taxon>
    </lineage>
</organism>
<keyword evidence="2" id="KW-1185">Reference proteome</keyword>
<name>A0ACB9EE77_ARCLA</name>
<comment type="caution">
    <text evidence="1">The sequence shown here is derived from an EMBL/GenBank/DDBJ whole genome shotgun (WGS) entry which is preliminary data.</text>
</comment>
<sequence>MLRVVSLENFLDGISSYNDEWGNFCSKIGSISCNSSCISLIKRWLLGAVMYFIWQERNFRIFQSKERAVIGLCTAIRECIKLKIMGTTFKKGVTIHHVMKMWESSNVNYDDVQRYKVVFYHLDVDLWRNRLVKNVKRMLSQIMDSSAKILKTILLQFIFPGVSFWELLSVCEDAKEKDYGGSVCCVDGDMD</sequence>
<evidence type="ECO:0000313" key="2">
    <source>
        <dbReference type="Proteomes" id="UP001055879"/>
    </source>
</evidence>